<name>A0A6G1JQM7_9PLEO</name>
<keyword evidence="3" id="KW-1185">Reference proteome</keyword>
<feature type="region of interest" description="Disordered" evidence="1">
    <location>
        <begin position="1"/>
        <end position="66"/>
    </location>
</feature>
<gene>
    <name evidence="2" type="ORF">K504DRAFT_463932</name>
</gene>
<evidence type="ECO:0000313" key="3">
    <source>
        <dbReference type="Proteomes" id="UP000799428"/>
    </source>
</evidence>
<evidence type="ECO:0000313" key="2">
    <source>
        <dbReference type="EMBL" id="KAF2702906.1"/>
    </source>
</evidence>
<evidence type="ECO:0000256" key="1">
    <source>
        <dbReference type="SAM" id="MobiDB-lite"/>
    </source>
</evidence>
<dbReference type="EMBL" id="MU005791">
    <property type="protein sequence ID" value="KAF2702906.1"/>
    <property type="molecule type" value="Genomic_DNA"/>
</dbReference>
<accession>A0A6G1JQM7</accession>
<protein>
    <submittedName>
        <fullName evidence="2">Uncharacterized protein</fullName>
    </submittedName>
</protein>
<dbReference type="OrthoDB" id="10543724at2759"/>
<proteinExistence type="predicted"/>
<feature type="region of interest" description="Disordered" evidence="1">
    <location>
        <begin position="90"/>
        <end position="250"/>
    </location>
</feature>
<feature type="region of interest" description="Disordered" evidence="1">
    <location>
        <begin position="362"/>
        <end position="394"/>
    </location>
</feature>
<feature type="compositionally biased region" description="Basic and acidic residues" evidence="1">
    <location>
        <begin position="379"/>
        <end position="389"/>
    </location>
</feature>
<organism evidence="2 3">
    <name type="scientific">Pleomassaria siparia CBS 279.74</name>
    <dbReference type="NCBI Taxonomy" id="1314801"/>
    <lineage>
        <taxon>Eukaryota</taxon>
        <taxon>Fungi</taxon>
        <taxon>Dikarya</taxon>
        <taxon>Ascomycota</taxon>
        <taxon>Pezizomycotina</taxon>
        <taxon>Dothideomycetes</taxon>
        <taxon>Pleosporomycetidae</taxon>
        <taxon>Pleosporales</taxon>
        <taxon>Pleomassariaceae</taxon>
        <taxon>Pleomassaria</taxon>
    </lineage>
</organism>
<dbReference type="Proteomes" id="UP000799428">
    <property type="component" value="Unassembled WGS sequence"/>
</dbReference>
<sequence length="578" mass="64602">MARKRHREEAVSNDDTPSPAVQAPEPKKVRKTNKRSSIASVARPSENVGETETTKIMVTPKSATSKKRIVSIGENGDGANVLGSMVLAAETPRSRKRAKRPSIGTGAKEIGTNLEDVGSRDVSGAKHGPSKSRKSIGSTPVKPSLEEAVQRQLLETEDQISSKKKKITEKKERMPKQPAVAVKPQIPEDGSNEMISESANEENRSDEATEETTNQVADESSEEETTDGQSGGPGDASEAKKEIRRRGPRNVPWSVNKHVLMQRDLLRDARAVNLDPKIRSLIRQVLDEQREAKVAFKEIADSMQFRWTAPVLPLDLSRTEAIHNDLFKIAKTSDINRQTRKFLLKTLQLSTQARLNFQHTLQGSHAHAAEEQEPVPVTRAEHEQEDTHPHPQSSIDEILSSTSSVIDHVKLAQETLKNCIQQGRVTKVRHIHNGHWELHSEAYVKTWEKIKPNKRPAYEVPLILFRRNDCKSEDGKRVHKCHVPGLLINDQELESHCVHIPKHASLDPVVAPTQQGRYVEGNNDDCHIDVVFLGYNYLRLSMARKVFERALLGKATKKGNDMVDFYGVQVAPSTDEEE</sequence>
<dbReference type="AlphaFoldDB" id="A0A6G1JQM7"/>
<reference evidence="2" key="1">
    <citation type="journal article" date="2020" name="Stud. Mycol.">
        <title>101 Dothideomycetes genomes: a test case for predicting lifestyles and emergence of pathogens.</title>
        <authorList>
            <person name="Haridas S."/>
            <person name="Albert R."/>
            <person name="Binder M."/>
            <person name="Bloem J."/>
            <person name="Labutti K."/>
            <person name="Salamov A."/>
            <person name="Andreopoulos B."/>
            <person name="Baker S."/>
            <person name="Barry K."/>
            <person name="Bills G."/>
            <person name="Bluhm B."/>
            <person name="Cannon C."/>
            <person name="Castanera R."/>
            <person name="Culley D."/>
            <person name="Daum C."/>
            <person name="Ezra D."/>
            <person name="Gonzalez J."/>
            <person name="Henrissat B."/>
            <person name="Kuo A."/>
            <person name="Liang C."/>
            <person name="Lipzen A."/>
            <person name="Lutzoni F."/>
            <person name="Magnuson J."/>
            <person name="Mondo S."/>
            <person name="Nolan M."/>
            <person name="Ohm R."/>
            <person name="Pangilinan J."/>
            <person name="Park H.-J."/>
            <person name="Ramirez L."/>
            <person name="Alfaro M."/>
            <person name="Sun H."/>
            <person name="Tritt A."/>
            <person name="Yoshinaga Y."/>
            <person name="Zwiers L.-H."/>
            <person name="Turgeon B."/>
            <person name="Goodwin S."/>
            <person name="Spatafora J."/>
            <person name="Crous P."/>
            <person name="Grigoriev I."/>
        </authorList>
    </citation>
    <scope>NUCLEOTIDE SEQUENCE</scope>
    <source>
        <strain evidence="2">CBS 279.74</strain>
    </source>
</reference>